<dbReference type="SUPFAM" id="SSF52025">
    <property type="entry name" value="PA domain"/>
    <property type="match status" value="1"/>
</dbReference>
<evidence type="ECO:0000256" key="14">
    <source>
        <dbReference type="ARBA" id="ARBA00023180"/>
    </source>
</evidence>
<organism evidence="21 22">
    <name type="scientific">Cynara cardunculus var. scolymus</name>
    <name type="common">Globe artichoke</name>
    <name type="synonym">Cynara scolymus</name>
    <dbReference type="NCBI Taxonomy" id="59895"/>
    <lineage>
        <taxon>Eukaryota</taxon>
        <taxon>Viridiplantae</taxon>
        <taxon>Streptophyta</taxon>
        <taxon>Embryophyta</taxon>
        <taxon>Tracheophyta</taxon>
        <taxon>Spermatophyta</taxon>
        <taxon>Magnoliopsida</taxon>
        <taxon>eudicotyledons</taxon>
        <taxon>Gunneridae</taxon>
        <taxon>Pentapetalae</taxon>
        <taxon>asterids</taxon>
        <taxon>campanulids</taxon>
        <taxon>Asterales</taxon>
        <taxon>Asteraceae</taxon>
        <taxon>Carduoideae</taxon>
        <taxon>Cardueae</taxon>
        <taxon>Carduinae</taxon>
        <taxon>Cynara</taxon>
    </lineage>
</organism>
<keyword evidence="14" id="KW-0325">Glycoprotein</keyword>
<evidence type="ECO:0000256" key="16">
    <source>
        <dbReference type="ARBA" id="ARBA00029430"/>
    </source>
</evidence>
<proteinExistence type="inferred from homology"/>
<evidence type="ECO:0000256" key="6">
    <source>
        <dbReference type="ARBA" id="ARBA00022729"/>
    </source>
</evidence>
<keyword evidence="4" id="KW-0245">EGF-like domain</keyword>
<dbReference type="Proteomes" id="UP000243975">
    <property type="component" value="Unassembled WGS sequence"/>
</dbReference>
<dbReference type="PANTHER" id="PTHR22702">
    <property type="entry name" value="PROTEASE-ASSOCIATED DOMAIN-CONTAINING PROTEIN"/>
    <property type="match status" value="1"/>
</dbReference>
<evidence type="ECO:0000256" key="7">
    <source>
        <dbReference type="ARBA" id="ARBA00022737"/>
    </source>
</evidence>
<evidence type="ECO:0000259" key="20">
    <source>
        <dbReference type="SMART" id="SM00179"/>
    </source>
</evidence>
<dbReference type="InterPro" id="IPR003137">
    <property type="entry name" value="PA_domain"/>
</dbReference>
<dbReference type="Gene3D" id="2.10.25.10">
    <property type="entry name" value="Laminin"/>
    <property type="match status" value="1"/>
</dbReference>
<evidence type="ECO:0000256" key="4">
    <source>
        <dbReference type="ARBA" id="ARBA00022536"/>
    </source>
</evidence>
<dbReference type="GO" id="GO:0000139">
    <property type="term" value="C:Golgi membrane"/>
    <property type="evidence" value="ECO:0007669"/>
    <property type="project" value="UniProtKB-SubCell"/>
</dbReference>
<evidence type="ECO:0000313" key="21">
    <source>
        <dbReference type="EMBL" id="KVI11232.1"/>
    </source>
</evidence>
<keyword evidence="7" id="KW-0677">Repeat</keyword>
<evidence type="ECO:0000256" key="19">
    <source>
        <dbReference type="SAM" id="SignalP"/>
    </source>
</evidence>
<comment type="subcellular location">
    <subcellularLocation>
        <location evidence="16">Cytoplasmic vesicle</location>
        <location evidence="16">Clathrin-coated vesicle membrane</location>
        <topology evidence="16">Single-pass type I membrane protein</topology>
    </subcellularLocation>
    <subcellularLocation>
        <location evidence="1">Golgi apparatus membrane</location>
        <topology evidence="1">Single-pass type I membrane protein</topology>
    </subcellularLocation>
    <subcellularLocation>
        <location evidence="17">Prevacuolar compartment membrane</location>
        <topology evidence="17">Single-pass type I membrane protein</topology>
    </subcellularLocation>
</comment>
<gene>
    <name evidence="21" type="ORF">Ccrd_010359</name>
</gene>
<keyword evidence="9" id="KW-0653">Protein transport</keyword>
<evidence type="ECO:0000256" key="15">
    <source>
        <dbReference type="ARBA" id="ARBA00023329"/>
    </source>
</evidence>
<evidence type="ECO:0000256" key="18">
    <source>
        <dbReference type="SAM" id="Phobius"/>
    </source>
</evidence>
<dbReference type="InterPro" id="IPR056858">
    <property type="entry name" value="VSR_TRX"/>
</dbReference>
<feature type="signal peptide" evidence="19">
    <location>
        <begin position="1"/>
        <end position="23"/>
    </location>
</feature>
<dbReference type="STRING" id="59895.A0A103YLD5"/>
<dbReference type="InterPro" id="IPR001881">
    <property type="entry name" value="EGF-like_Ca-bd_dom"/>
</dbReference>
<keyword evidence="13" id="KW-1015">Disulfide bond</keyword>
<keyword evidence="6 19" id="KW-0732">Signal</keyword>
<dbReference type="GO" id="GO:0005509">
    <property type="term" value="F:calcium ion binding"/>
    <property type="evidence" value="ECO:0007669"/>
    <property type="project" value="InterPro"/>
</dbReference>
<dbReference type="Gramene" id="KVI11232">
    <property type="protein sequence ID" value="KVI11232"/>
    <property type="gene ID" value="Ccrd_010359"/>
</dbReference>
<reference evidence="21 22" key="1">
    <citation type="journal article" date="2016" name="Sci. Rep.">
        <title>The genome sequence of the outbreeding globe artichoke constructed de novo incorporating a phase-aware low-pass sequencing strategy of F1 progeny.</title>
        <authorList>
            <person name="Scaglione D."/>
            <person name="Reyes-Chin-Wo S."/>
            <person name="Acquadro A."/>
            <person name="Froenicke L."/>
            <person name="Portis E."/>
            <person name="Beitel C."/>
            <person name="Tirone M."/>
            <person name="Mauro R."/>
            <person name="Lo Monaco A."/>
            <person name="Mauromicale G."/>
            <person name="Faccioli P."/>
            <person name="Cattivelli L."/>
            <person name="Rieseberg L."/>
            <person name="Michelmore R."/>
            <person name="Lanteri S."/>
        </authorList>
    </citation>
    <scope>NUCLEOTIDE SEQUENCE [LARGE SCALE GENOMIC DNA]</scope>
    <source>
        <strain evidence="21">2C</strain>
    </source>
</reference>
<evidence type="ECO:0000256" key="2">
    <source>
        <dbReference type="ARBA" id="ARBA00007038"/>
    </source>
</evidence>
<dbReference type="FunFam" id="3.50.30.30:FF:000001">
    <property type="entry name" value="Vacuolar-sorting receptor 1"/>
    <property type="match status" value="1"/>
</dbReference>
<evidence type="ECO:0000256" key="5">
    <source>
        <dbReference type="ARBA" id="ARBA00022692"/>
    </source>
</evidence>
<feature type="chain" id="PRO_5007119835" evidence="19">
    <location>
        <begin position="24"/>
        <end position="582"/>
    </location>
</feature>
<keyword evidence="22" id="KW-1185">Reference proteome</keyword>
<comment type="caution">
    <text evidence="21">The sequence shown here is derived from an EMBL/GenBank/DDBJ whole genome shotgun (WGS) entry which is preliminary data.</text>
</comment>
<dbReference type="GO" id="GO:0015031">
    <property type="term" value="P:protein transport"/>
    <property type="evidence" value="ECO:0007669"/>
    <property type="project" value="UniProtKB-KW"/>
</dbReference>
<feature type="transmembrane region" description="Helical" evidence="18">
    <location>
        <begin position="522"/>
        <end position="545"/>
    </location>
</feature>
<evidence type="ECO:0000256" key="13">
    <source>
        <dbReference type="ARBA" id="ARBA00023157"/>
    </source>
</evidence>
<dbReference type="GO" id="GO:0030665">
    <property type="term" value="C:clathrin-coated vesicle membrane"/>
    <property type="evidence" value="ECO:0007669"/>
    <property type="project" value="UniProtKB-SubCell"/>
</dbReference>
<dbReference type="PANTHER" id="PTHR22702:SF1">
    <property type="entry name" value="PROTEASE-ASSOCIATED DOMAIN-CONTAINING PROTEIN 1"/>
    <property type="match status" value="1"/>
</dbReference>
<feature type="domain" description="EGF-like calcium-binding" evidence="20">
    <location>
        <begin position="472"/>
        <end position="514"/>
    </location>
</feature>
<dbReference type="AlphaFoldDB" id="A0A103YLD5"/>
<keyword evidence="3" id="KW-0813">Transport</keyword>
<protein>
    <submittedName>
        <fullName evidence="21">Complement Clr-like EGF domain-containing protein</fullName>
    </submittedName>
</protein>
<keyword evidence="11" id="KW-0333">Golgi apparatus</keyword>
<dbReference type="CDD" id="cd00054">
    <property type="entry name" value="EGF_CA"/>
    <property type="match status" value="1"/>
</dbReference>
<dbReference type="InterPro" id="IPR018097">
    <property type="entry name" value="EGF_Ca-bd_CS"/>
</dbReference>
<dbReference type="InterPro" id="IPR046450">
    <property type="entry name" value="PA_dom_sf"/>
</dbReference>
<evidence type="ECO:0000256" key="9">
    <source>
        <dbReference type="ARBA" id="ARBA00022927"/>
    </source>
</evidence>
<dbReference type="OMA" id="YQCSCSG"/>
<keyword evidence="15" id="KW-0968">Cytoplasmic vesicle</keyword>
<dbReference type="PROSITE" id="PS01187">
    <property type="entry name" value="EGF_CA"/>
    <property type="match status" value="1"/>
</dbReference>
<evidence type="ECO:0000256" key="11">
    <source>
        <dbReference type="ARBA" id="ARBA00023034"/>
    </source>
</evidence>
<evidence type="ECO:0000256" key="10">
    <source>
        <dbReference type="ARBA" id="ARBA00022989"/>
    </source>
</evidence>
<evidence type="ECO:0000256" key="3">
    <source>
        <dbReference type="ARBA" id="ARBA00022448"/>
    </source>
</evidence>
<dbReference type="Pfam" id="PF25011">
    <property type="entry name" value="VSR_TRX"/>
    <property type="match status" value="1"/>
</dbReference>
<evidence type="ECO:0000256" key="12">
    <source>
        <dbReference type="ARBA" id="ARBA00023136"/>
    </source>
</evidence>
<evidence type="ECO:0000256" key="1">
    <source>
        <dbReference type="ARBA" id="ARBA00004614"/>
    </source>
</evidence>
<evidence type="ECO:0000256" key="8">
    <source>
        <dbReference type="ARBA" id="ARBA00022837"/>
    </source>
</evidence>
<comment type="similarity">
    <text evidence="2">Belongs to the VSR (BP-80) family.</text>
</comment>
<evidence type="ECO:0000313" key="22">
    <source>
        <dbReference type="Proteomes" id="UP000243975"/>
    </source>
</evidence>
<dbReference type="Gene3D" id="3.50.30.30">
    <property type="match status" value="1"/>
</dbReference>
<keyword evidence="12 18" id="KW-0472">Membrane</keyword>
<dbReference type="EMBL" id="LEKV01000747">
    <property type="protein sequence ID" value="KVI11232.1"/>
    <property type="molecule type" value="Genomic_DNA"/>
</dbReference>
<keyword evidence="10 18" id="KW-1133">Transmembrane helix</keyword>
<evidence type="ECO:0000256" key="17">
    <source>
        <dbReference type="ARBA" id="ARBA00043947"/>
    </source>
</evidence>
<name>A0A103YLD5_CYNCS</name>
<accession>A0A103YLD5</accession>
<keyword evidence="8" id="KW-0106">Calcium</keyword>
<dbReference type="SMART" id="SM00179">
    <property type="entry name" value="EGF_CA"/>
    <property type="match status" value="1"/>
</dbReference>
<keyword evidence="5 18" id="KW-0812">Transmembrane</keyword>
<dbReference type="Pfam" id="PF02225">
    <property type="entry name" value="PA"/>
    <property type="match status" value="1"/>
</dbReference>
<sequence length="582" mass="65382">MKEGKLGFIVCVWFLFMYGSSLGRFVVEKNSLRVTSPDSLKNTYECAIGNFGVPQYGGTLTGFVRYPKTNQKACQTFDSSLKSEVAGGLPLFVLLDRGECYFTLKAWNAQKAGAAAILVADDRPEPLITMDMPEEENAHVDYLQNISIPSALISMSLGDSIKKALTNGDMVNIKLDWTEALPHPDERVEYEFWTNSNDECGSKCDSQIEFVKNFKGAAQILERKGYTQFTPHYITWYCPEAFTLSKQCKSQCINHGRYCAPDPEQDFSKGYDGKDVVVQNLRQACFYKVANETGKPWLWWDYVTDFSIRCPMKDKKYTKECADEVVKSLGVDLKKIDECVGDTEANVDNPVLKAEQEAQIGKGSRGDVTILPTLVINNRQYRGFEETTEPALCLSDEIETNECLDNNGGCWMDKAANITACRLVYLTRIYLGWYRILSEEEYVNAPLCRDDHTKGCKCPPGFKGDGVNSCEDIDECKEKTACQCPQCKCKNTWGSYECSCGGNLLYMREHDTCISKDGKSQVSWGFVWVIILGLAVAGAAGYAFYKYRIRTYMDSEIRAIMAQYMPLDNQAEVEVHGSHGNV</sequence>